<sequence>MIKKFILIFVILIVFLGGMFISKGLDIIQPSIWTKSSSVYDSSDLEPINSPQTTTQQYPPRGGGMMFYPTNPNYNPQYEWYTPPKNGGGYWCW</sequence>
<proteinExistence type="predicted"/>
<gene>
    <name evidence="1" type="ORF">AT727_23990</name>
</gene>
<organism evidence="1 2">
    <name type="scientific">Desulfitobacterium hafniense</name>
    <name type="common">Desulfitobacterium frappieri</name>
    <dbReference type="NCBI Taxonomy" id="49338"/>
    <lineage>
        <taxon>Bacteria</taxon>
        <taxon>Bacillati</taxon>
        <taxon>Bacillota</taxon>
        <taxon>Clostridia</taxon>
        <taxon>Eubacteriales</taxon>
        <taxon>Desulfitobacteriaceae</taxon>
        <taxon>Desulfitobacterium</taxon>
    </lineage>
</organism>
<evidence type="ECO:0000313" key="2">
    <source>
        <dbReference type="Proteomes" id="UP000054623"/>
    </source>
</evidence>
<reference evidence="1 2" key="1">
    <citation type="submission" date="2015-12" db="EMBL/GenBank/DDBJ databases">
        <title>Draft Genome Sequence of Desulfitobacterium hafniense Strain DH, a Sulfate-reducing Bacterium Isolated from Paddy Soils.</title>
        <authorList>
            <person name="Bao P."/>
            <person name="Zhang X."/>
            <person name="Li G."/>
        </authorList>
    </citation>
    <scope>NUCLEOTIDE SEQUENCE [LARGE SCALE GENOMIC DNA]</scope>
    <source>
        <strain evidence="1 2">DH</strain>
    </source>
</reference>
<dbReference type="Proteomes" id="UP000054623">
    <property type="component" value="Unassembled WGS sequence"/>
</dbReference>
<comment type="caution">
    <text evidence="1">The sequence shown here is derived from an EMBL/GenBank/DDBJ whole genome shotgun (WGS) entry which is preliminary data.</text>
</comment>
<protein>
    <submittedName>
        <fullName evidence="1">Uncharacterized protein</fullName>
    </submittedName>
</protein>
<dbReference type="RefSeq" id="WP_058491534.1">
    <property type="nucleotide sequence ID" value="NZ_LOCK01000035.1"/>
</dbReference>
<dbReference type="AlphaFoldDB" id="A0A0W1JFR6"/>
<accession>A0A0W1JFR6</accession>
<dbReference type="EMBL" id="LOCK01000035">
    <property type="protein sequence ID" value="KTE90730.1"/>
    <property type="molecule type" value="Genomic_DNA"/>
</dbReference>
<evidence type="ECO:0000313" key="1">
    <source>
        <dbReference type="EMBL" id="KTE90730.1"/>
    </source>
</evidence>
<dbReference type="OrthoDB" id="1807619at2"/>
<name>A0A0W1JFR6_DESHA</name>